<dbReference type="Gene3D" id="3.60.15.10">
    <property type="entry name" value="Ribonuclease Z/Hydroxyacylglutathione hydrolase-like"/>
    <property type="match status" value="1"/>
</dbReference>
<dbReference type="AlphaFoldDB" id="A0A1W9P194"/>
<dbReference type="InterPro" id="IPR035681">
    <property type="entry name" value="ComA-like_MBL"/>
</dbReference>
<dbReference type="SUPFAM" id="SSF56281">
    <property type="entry name" value="Metallo-hydrolase/oxidoreductase"/>
    <property type="match status" value="1"/>
</dbReference>
<reference evidence="4" key="1">
    <citation type="submission" date="2017-03" db="EMBL/GenBank/DDBJ databases">
        <title>Novel pathways for hydrocarbon cycling and metabolic interdependencies in hydrothermal sediment communities.</title>
        <authorList>
            <person name="Dombrowski N."/>
            <person name="Seitz K."/>
            <person name="Teske A."/>
            <person name="Baker B."/>
        </authorList>
    </citation>
    <scope>NUCLEOTIDE SEQUENCE [LARGE SCALE GENOMIC DNA]</scope>
</reference>
<name>A0A1W9P194_UNCC3</name>
<dbReference type="InterPro" id="IPR036866">
    <property type="entry name" value="RibonucZ/Hydroxyglut_hydro"/>
</dbReference>
<gene>
    <name evidence="3" type="ORF">B5M47_00330</name>
</gene>
<dbReference type="PANTHER" id="PTHR30619:SF1">
    <property type="entry name" value="RECOMBINATION PROTEIN 2"/>
    <property type="match status" value="1"/>
</dbReference>
<dbReference type="Pfam" id="PF00753">
    <property type="entry name" value="Lactamase_B"/>
    <property type="match status" value="1"/>
</dbReference>
<dbReference type="InterPro" id="IPR001279">
    <property type="entry name" value="Metallo-B-lactamas"/>
</dbReference>
<organism evidence="3 4">
    <name type="scientific">candidate division CPR3 bacterium 4484_211</name>
    <dbReference type="NCBI Taxonomy" id="1968527"/>
    <lineage>
        <taxon>Bacteria</taxon>
        <taxon>Bacteria division CPR3</taxon>
    </lineage>
</organism>
<proteinExistence type="predicted"/>
<dbReference type="Proteomes" id="UP000192520">
    <property type="component" value="Unassembled WGS sequence"/>
</dbReference>
<dbReference type="CDD" id="cd07731">
    <property type="entry name" value="ComA-like_MBL-fold"/>
    <property type="match status" value="1"/>
</dbReference>
<keyword evidence="1" id="KW-0472">Membrane</keyword>
<keyword evidence="1" id="KW-0812">Transmembrane</keyword>
<protein>
    <recommendedName>
        <fullName evidence="2">Metallo-beta-lactamase domain-containing protein</fullName>
    </recommendedName>
</protein>
<dbReference type="STRING" id="1968527.B5M47_00330"/>
<comment type="caution">
    <text evidence="3">The sequence shown here is derived from an EMBL/GenBank/DDBJ whole genome shotgun (WGS) entry which is preliminary data.</text>
</comment>
<evidence type="ECO:0000256" key="1">
    <source>
        <dbReference type="SAM" id="Phobius"/>
    </source>
</evidence>
<evidence type="ECO:0000259" key="2">
    <source>
        <dbReference type="SMART" id="SM00849"/>
    </source>
</evidence>
<feature type="domain" description="Metallo-beta-lactamase" evidence="2">
    <location>
        <begin position="55"/>
        <end position="253"/>
    </location>
</feature>
<keyword evidence="1" id="KW-1133">Transmembrane helix</keyword>
<dbReference type="EMBL" id="MZGJ01000002">
    <property type="protein sequence ID" value="OQX51543.1"/>
    <property type="molecule type" value="Genomic_DNA"/>
</dbReference>
<sequence>MGIWGLEDKISSFFSTEITHRRILLALALLALIVWLIVLTWPDHKLHLYFLDVGQGDSIFIRTPGNYKILVDGGPDNSVLEQLSGILPFYDRQIDLMILTHPHADHVTGLSAVLERYRVDKVVYNPVPYSSSEYQRFKDQVEGLEIERSMFTRGQKIELTDGVSLTCFWPLKQETFMELEDVNKASMVIRLDYSDFSSLLTADAEFGEIPQLDNWLWKPVAVLKVPHQGSRGAVTERALSSLRPKLAVISVGENKFGHPVNTEISKLEAAGAKVLRTDQNGTIEVVSDGERWYYRSEKWR</sequence>
<evidence type="ECO:0000313" key="3">
    <source>
        <dbReference type="EMBL" id="OQX51543.1"/>
    </source>
</evidence>
<dbReference type="SMART" id="SM00849">
    <property type="entry name" value="Lactamase_B"/>
    <property type="match status" value="1"/>
</dbReference>
<accession>A0A1W9P194</accession>
<dbReference type="InterPro" id="IPR052159">
    <property type="entry name" value="Competence_DNA_uptake"/>
</dbReference>
<dbReference type="PANTHER" id="PTHR30619">
    <property type="entry name" value="DNA INTERNALIZATION/COMPETENCE PROTEIN COMEC/REC2"/>
    <property type="match status" value="1"/>
</dbReference>
<evidence type="ECO:0000313" key="4">
    <source>
        <dbReference type="Proteomes" id="UP000192520"/>
    </source>
</evidence>
<feature type="transmembrane region" description="Helical" evidence="1">
    <location>
        <begin position="23"/>
        <end position="41"/>
    </location>
</feature>